<accession>A0A835ET79</accession>
<evidence type="ECO:0000313" key="2">
    <source>
        <dbReference type="Proteomes" id="UP000636709"/>
    </source>
</evidence>
<reference evidence="1" key="1">
    <citation type="submission" date="2020-07" db="EMBL/GenBank/DDBJ databases">
        <title>Genome sequence and genetic diversity analysis of an under-domesticated orphan crop, white fonio (Digitaria exilis).</title>
        <authorList>
            <person name="Bennetzen J.L."/>
            <person name="Chen S."/>
            <person name="Ma X."/>
            <person name="Wang X."/>
            <person name="Yssel A.E.J."/>
            <person name="Chaluvadi S.R."/>
            <person name="Johnson M."/>
            <person name="Gangashetty P."/>
            <person name="Hamidou F."/>
            <person name="Sanogo M.D."/>
            <person name="Zwaenepoel A."/>
            <person name="Wallace J."/>
            <person name="Van De Peer Y."/>
            <person name="Van Deynze A."/>
        </authorList>
    </citation>
    <scope>NUCLEOTIDE SEQUENCE</scope>
    <source>
        <tissue evidence="1">Leaves</tissue>
    </source>
</reference>
<keyword evidence="2" id="KW-1185">Reference proteome</keyword>
<sequence length="97" mass="10793">MSADKEEIMSAQQNTFNIEDPEMKGPVIVDAVPLRVVPYGGKEPIRDRKKEVGFPVPLKSHQAYKEGDWKAFIDRGVHGRRKDMVSISTKPVVASSA</sequence>
<name>A0A835ET79_9POAL</name>
<dbReference type="EMBL" id="JACEFO010001753">
    <property type="protein sequence ID" value="KAF8711270.1"/>
    <property type="molecule type" value="Genomic_DNA"/>
</dbReference>
<proteinExistence type="predicted"/>
<dbReference type="AlphaFoldDB" id="A0A835ET79"/>
<dbReference type="Proteomes" id="UP000636709">
    <property type="component" value="Unassembled WGS sequence"/>
</dbReference>
<dbReference type="OrthoDB" id="692433at2759"/>
<gene>
    <name evidence="1" type="ORF">HU200_029291</name>
</gene>
<comment type="caution">
    <text evidence="1">The sequence shown here is derived from an EMBL/GenBank/DDBJ whole genome shotgun (WGS) entry which is preliminary data.</text>
</comment>
<evidence type="ECO:0000313" key="1">
    <source>
        <dbReference type="EMBL" id="KAF8711270.1"/>
    </source>
</evidence>
<organism evidence="1 2">
    <name type="scientific">Digitaria exilis</name>
    <dbReference type="NCBI Taxonomy" id="1010633"/>
    <lineage>
        <taxon>Eukaryota</taxon>
        <taxon>Viridiplantae</taxon>
        <taxon>Streptophyta</taxon>
        <taxon>Embryophyta</taxon>
        <taxon>Tracheophyta</taxon>
        <taxon>Spermatophyta</taxon>
        <taxon>Magnoliopsida</taxon>
        <taxon>Liliopsida</taxon>
        <taxon>Poales</taxon>
        <taxon>Poaceae</taxon>
        <taxon>PACMAD clade</taxon>
        <taxon>Panicoideae</taxon>
        <taxon>Panicodae</taxon>
        <taxon>Paniceae</taxon>
        <taxon>Anthephorinae</taxon>
        <taxon>Digitaria</taxon>
    </lineage>
</organism>
<protein>
    <submittedName>
        <fullName evidence="1">Uncharacterized protein</fullName>
    </submittedName>
</protein>